<dbReference type="AlphaFoldDB" id="A0A5C5XHD2"/>
<sequence>MPLKHLVISGWRYPRNVADISVLAGMPLTHLGVHVRPYFEPELQLLKSLPLERHPIDFNISIDQFWQEFNDERRAEAAFIASLEKLPVNERASAVEEKLGKPAGYNYVVNKGAVTEVSYDPYYNESLSLWPLRAFLNLKKLTLSNSERFNRIDLSPLIDLPIEELHCGGSVEYNVPVIRKMSTLKSINGQPISSPQNFDFHKAAAE</sequence>
<name>A0A5C5XHD2_9PLAN</name>
<organism evidence="1 2">
    <name type="scientific">Rubinisphaera italica</name>
    <dbReference type="NCBI Taxonomy" id="2527969"/>
    <lineage>
        <taxon>Bacteria</taxon>
        <taxon>Pseudomonadati</taxon>
        <taxon>Planctomycetota</taxon>
        <taxon>Planctomycetia</taxon>
        <taxon>Planctomycetales</taxon>
        <taxon>Planctomycetaceae</taxon>
        <taxon>Rubinisphaera</taxon>
    </lineage>
</organism>
<evidence type="ECO:0000313" key="1">
    <source>
        <dbReference type="EMBL" id="TWT61545.1"/>
    </source>
</evidence>
<comment type="caution">
    <text evidence="1">The sequence shown here is derived from an EMBL/GenBank/DDBJ whole genome shotgun (WGS) entry which is preliminary data.</text>
</comment>
<accession>A0A5C5XHD2</accession>
<dbReference type="RefSeq" id="WP_146503521.1">
    <property type="nucleotide sequence ID" value="NZ_SJPG01000001.1"/>
</dbReference>
<keyword evidence="2" id="KW-1185">Reference proteome</keyword>
<gene>
    <name evidence="1" type="ORF">Pan54_22810</name>
</gene>
<protein>
    <submittedName>
        <fullName evidence="1">Uncharacterized protein</fullName>
    </submittedName>
</protein>
<dbReference type="Proteomes" id="UP000316095">
    <property type="component" value="Unassembled WGS sequence"/>
</dbReference>
<evidence type="ECO:0000313" key="2">
    <source>
        <dbReference type="Proteomes" id="UP000316095"/>
    </source>
</evidence>
<dbReference type="EMBL" id="SJPG01000001">
    <property type="protein sequence ID" value="TWT61545.1"/>
    <property type="molecule type" value="Genomic_DNA"/>
</dbReference>
<proteinExistence type="predicted"/>
<reference evidence="1 2" key="1">
    <citation type="submission" date="2019-02" db="EMBL/GenBank/DDBJ databases">
        <title>Deep-cultivation of Planctomycetes and their phenomic and genomic characterization uncovers novel biology.</title>
        <authorList>
            <person name="Wiegand S."/>
            <person name="Jogler M."/>
            <person name="Boedeker C."/>
            <person name="Pinto D."/>
            <person name="Vollmers J."/>
            <person name="Rivas-Marin E."/>
            <person name="Kohn T."/>
            <person name="Peeters S.H."/>
            <person name="Heuer A."/>
            <person name="Rast P."/>
            <person name="Oberbeckmann S."/>
            <person name="Bunk B."/>
            <person name="Jeske O."/>
            <person name="Meyerdierks A."/>
            <person name="Storesund J.E."/>
            <person name="Kallscheuer N."/>
            <person name="Luecker S."/>
            <person name="Lage O.M."/>
            <person name="Pohl T."/>
            <person name="Merkel B.J."/>
            <person name="Hornburger P."/>
            <person name="Mueller R.-W."/>
            <person name="Bruemmer F."/>
            <person name="Labrenz M."/>
            <person name="Spormann A.M."/>
            <person name="Op Den Camp H."/>
            <person name="Overmann J."/>
            <person name="Amann R."/>
            <person name="Jetten M.S.M."/>
            <person name="Mascher T."/>
            <person name="Medema M.H."/>
            <person name="Devos D.P."/>
            <person name="Kaster A.-K."/>
            <person name="Ovreas L."/>
            <person name="Rohde M."/>
            <person name="Galperin M.Y."/>
            <person name="Jogler C."/>
        </authorList>
    </citation>
    <scope>NUCLEOTIDE SEQUENCE [LARGE SCALE GENOMIC DNA]</scope>
    <source>
        <strain evidence="1 2">Pan54</strain>
    </source>
</reference>